<gene>
    <name evidence="3" type="ORF">AO353_06315</name>
</gene>
<dbReference type="EMBL" id="CP012830">
    <property type="protein sequence ID" value="ALI00682.1"/>
    <property type="molecule type" value="Genomic_DNA"/>
</dbReference>
<dbReference type="Proteomes" id="UP000066487">
    <property type="component" value="Chromosome"/>
</dbReference>
<keyword evidence="2" id="KW-0732">Signal</keyword>
<accession>A0A0N9W981</accession>
<dbReference type="RefSeq" id="WP_054594186.1">
    <property type="nucleotide sequence ID" value="NZ_CP012830.1"/>
</dbReference>
<evidence type="ECO:0000313" key="3">
    <source>
        <dbReference type="EMBL" id="ALI00682.1"/>
    </source>
</evidence>
<protein>
    <recommendedName>
        <fullName evidence="5">Glycine zipper family protein</fullName>
    </recommendedName>
</protein>
<proteinExistence type="predicted"/>
<dbReference type="AlphaFoldDB" id="A0A0N9W981"/>
<evidence type="ECO:0008006" key="5">
    <source>
        <dbReference type="Google" id="ProtNLM"/>
    </source>
</evidence>
<feature type="signal peptide" evidence="2">
    <location>
        <begin position="1"/>
        <end position="24"/>
    </location>
</feature>
<feature type="compositionally biased region" description="Low complexity" evidence="1">
    <location>
        <begin position="35"/>
        <end position="46"/>
    </location>
</feature>
<reference evidence="3 4" key="2">
    <citation type="journal article" date="2018" name="Nature">
        <title>Mutant phenotypes for thousands of bacterial genes of unknown function.</title>
        <authorList>
            <person name="Price M.N."/>
            <person name="Wetmore K.M."/>
            <person name="Waters R.J."/>
            <person name="Callaghan M."/>
            <person name="Ray J."/>
            <person name="Liu H."/>
            <person name="Kuehl J.V."/>
            <person name="Melnyk R.A."/>
            <person name="Lamson J.S."/>
            <person name="Suh Y."/>
            <person name="Carlson H.K."/>
            <person name="Esquivel Z."/>
            <person name="Sadeeshkumar H."/>
            <person name="Chakraborty R."/>
            <person name="Zane G.M."/>
            <person name="Rubin B.E."/>
            <person name="Wall J.D."/>
            <person name="Visel A."/>
            <person name="Bristow J."/>
            <person name="Blow M.J."/>
            <person name="Arkin A.P."/>
            <person name="Deutschbauer A.M."/>
        </authorList>
    </citation>
    <scope>NUCLEOTIDE SEQUENCE [LARGE SCALE GENOMIC DNA]</scope>
    <source>
        <strain evidence="3 4">FW300-N2E3</strain>
    </source>
</reference>
<evidence type="ECO:0000256" key="2">
    <source>
        <dbReference type="SAM" id="SignalP"/>
    </source>
</evidence>
<dbReference type="OrthoDB" id="196716at2"/>
<reference evidence="4" key="1">
    <citation type="submission" date="2015-09" db="EMBL/GenBank/DDBJ databases">
        <title>Whole genome sequence of Pseudomonas fluorescens FW300-N2E3.</title>
        <authorList>
            <person name="Ray J."/>
            <person name="Melnyk R."/>
            <person name="Deutschbauer A."/>
        </authorList>
    </citation>
    <scope>NUCLEOTIDE SEQUENCE [LARGE SCALE GENOMIC DNA]</scope>
    <source>
        <strain evidence="4">FW300-N2E3</strain>
    </source>
</reference>
<feature type="chain" id="PRO_5006039977" description="Glycine zipper family protein" evidence="2">
    <location>
        <begin position="25"/>
        <end position="382"/>
    </location>
</feature>
<feature type="compositionally biased region" description="Basic and acidic residues" evidence="1">
    <location>
        <begin position="187"/>
        <end position="203"/>
    </location>
</feature>
<evidence type="ECO:0000313" key="4">
    <source>
        <dbReference type="Proteomes" id="UP000066487"/>
    </source>
</evidence>
<name>A0A0N9W981_PSEFL</name>
<feature type="region of interest" description="Disordered" evidence="1">
    <location>
        <begin position="29"/>
        <end position="217"/>
    </location>
</feature>
<dbReference type="Pfam" id="PF20125">
    <property type="entry name" value="DUF6515"/>
    <property type="match status" value="1"/>
</dbReference>
<evidence type="ECO:0000256" key="1">
    <source>
        <dbReference type="SAM" id="MobiDB-lite"/>
    </source>
</evidence>
<dbReference type="InterPro" id="IPR045398">
    <property type="entry name" value="DUF6515"/>
</dbReference>
<feature type="compositionally biased region" description="Low complexity" evidence="1">
    <location>
        <begin position="62"/>
        <end position="76"/>
    </location>
</feature>
<organism evidence="3 4">
    <name type="scientific">Pseudomonas fluorescens</name>
    <dbReference type="NCBI Taxonomy" id="294"/>
    <lineage>
        <taxon>Bacteria</taxon>
        <taxon>Pseudomonadati</taxon>
        <taxon>Pseudomonadota</taxon>
        <taxon>Gammaproteobacteria</taxon>
        <taxon>Pseudomonadales</taxon>
        <taxon>Pseudomonadaceae</taxon>
        <taxon>Pseudomonas</taxon>
    </lineage>
</organism>
<feature type="compositionally biased region" description="Polar residues" evidence="1">
    <location>
        <begin position="77"/>
        <end position="86"/>
    </location>
</feature>
<sequence>MKSRIWRMAGVGVLCASVSAPLLAEGQGGEELLRRQQQQQQQQQHNNGGGQHERGGEGHQGGNQPRPENNPPRVENIQQHPQNNQPRIEPNQPRPQFNQPRPQPEIIRGNNSRQFEHNDQNPGGDWQNRQRHEPNGQVQVRPAPAPANNLPIQGRPDTVRQTQEPQRGYYQDVPRRNDYNQRWQAGGRDEHRDERRWPGRPEGHGNGWGDGPRYRPGQIIDRFPERHDRVPYRGQDYFYSGGYWYRPNGPRYVVVQPPRGIRVRYLPDYAQEVWIGGALMFLAAGAYYAYEESTQDYVVVEPPVGNPEPQPVSNGYDVVAYPINGQSPEQVTQDGYDCYRWAVQQSGFDPRTVTYQPAPQVVQTYRQAEGNCLVSRGYQVTF</sequence>
<feature type="compositionally biased region" description="Low complexity" evidence="1">
    <location>
        <begin position="90"/>
        <end position="100"/>
    </location>
</feature>